<gene>
    <name evidence="1" type="ORF">PQBR57_0235</name>
</gene>
<name>A0A0G4E5A6_PSEFS</name>
<reference evidence="1" key="2">
    <citation type="submission" date="2015-06" db="EMBL/GenBank/DDBJ databases">
        <title>Environmentally co-occuring mercury resistance plasmids are genetically and phenotypically diverse and confer variable context-dependent fitness effects.</title>
        <authorList>
            <person name="Hall J.P.J."/>
            <person name="Harrison E."/>
            <person name="Lilley A.K."/>
            <person name="Paterson S."/>
            <person name="Spiers A.J."/>
            <person name="Brockhurst M.A."/>
        </authorList>
    </citation>
    <scope>NUCLEOTIDE SEQUENCE [LARGE SCALE GENOMIC DNA]</scope>
    <source>
        <strain evidence="1">SBW25</strain>
        <plasmid evidence="1">pQBR57</plasmid>
    </source>
</reference>
<dbReference type="EMBL" id="LN713926">
    <property type="protein sequence ID" value="CEK42188.1"/>
    <property type="molecule type" value="Genomic_DNA"/>
</dbReference>
<evidence type="ECO:0000313" key="1">
    <source>
        <dbReference type="EMBL" id="CEK42188.1"/>
    </source>
</evidence>
<reference evidence="1" key="1">
    <citation type="submission" date="2014-12" db="EMBL/GenBank/DDBJ databases">
        <authorList>
            <person name="Hall J."/>
        </authorList>
    </citation>
    <scope>NUCLEOTIDE SEQUENCE [LARGE SCALE GENOMIC DNA]</scope>
    <source>
        <strain evidence="1">SBW25</strain>
        <plasmid evidence="1">pQBR57</plasmid>
    </source>
</reference>
<keyword evidence="1" id="KW-0614">Plasmid</keyword>
<protein>
    <submittedName>
        <fullName evidence="1">Uncharacterized protein</fullName>
    </submittedName>
</protein>
<dbReference type="AlphaFoldDB" id="A0A0G4E5A6"/>
<accession>A0A0G4E5A6</accession>
<proteinExistence type="predicted"/>
<organism evidence="1">
    <name type="scientific">Pseudomonas fluorescens (strain SBW25)</name>
    <dbReference type="NCBI Taxonomy" id="216595"/>
    <lineage>
        <taxon>Bacteria</taxon>
        <taxon>Pseudomonadati</taxon>
        <taxon>Pseudomonadota</taxon>
        <taxon>Gammaproteobacteria</taxon>
        <taxon>Pseudomonadales</taxon>
        <taxon>Pseudomonadaceae</taxon>
        <taxon>Pseudomonas</taxon>
    </lineage>
</organism>
<sequence>MSIQSAGDEGWAPKPGSQVPFLCLGFEPSFGSLGFEGGMIVNAANRNSEPLVSPHIQACQLTFFTHTDDTGFSGACWSISSIRMRAMPLSRFKSESTGIDPH</sequence>
<geneLocation type="plasmid" evidence="1">
    <name>pQBR57</name>
</geneLocation>